<proteinExistence type="predicted"/>
<dbReference type="PANTHER" id="PTHR41247:SF1">
    <property type="entry name" value="HTH-TYPE TRANSCRIPTIONAL REPRESSOR YCNK"/>
    <property type="match status" value="1"/>
</dbReference>
<dbReference type="PROSITE" id="PS51257">
    <property type="entry name" value="PROKAR_LIPOPROTEIN"/>
    <property type="match status" value="1"/>
</dbReference>
<protein>
    <submittedName>
        <fullName evidence="1">Copper-binding lipoprotein NosL</fullName>
    </submittedName>
</protein>
<evidence type="ECO:0000313" key="1">
    <source>
        <dbReference type="EMBL" id="CAD5107152.1"/>
    </source>
</evidence>
<dbReference type="AlphaFoldDB" id="A0A7U7EMG7"/>
<evidence type="ECO:0000313" key="2">
    <source>
        <dbReference type="Proteomes" id="UP000583387"/>
    </source>
</evidence>
<sequence>MLQLPKPSRHYLGAALLGLLLAGCGGDRQDSASLDPVTFRDGDGCHVCGMIIGEFPGPKGEAVSPGAVRKFCSTAELLGWWLQPENRRDDARLYVHDMAHGDWSHPDDTHLIDATTAYYVVGIQRPGAMGATLASFAEQADAERLAHEEGGRVLRFAEIDQGVLQGVGDDHAHRHGHAGKAP</sequence>
<dbReference type="Gene3D" id="3.30.70.2050">
    <property type="match status" value="1"/>
</dbReference>
<dbReference type="Gene3D" id="3.30.70.2060">
    <property type="match status" value="1"/>
</dbReference>
<dbReference type="PANTHER" id="PTHR41247">
    <property type="entry name" value="HTH-TYPE TRANSCRIPTIONAL REPRESSOR YCNK"/>
    <property type="match status" value="1"/>
</dbReference>
<dbReference type="SUPFAM" id="SSF160387">
    <property type="entry name" value="NosL/MerB-like"/>
    <property type="match status" value="1"/>
</dbReference>
<dbReference type="EMBL" id="CAJFCI010000030">
    <property type="protein sequence ID" value="CAD5107152.1"/>
    <property type="molecule type" value="Genomic_DNA"/>
</dbReference>
<keyword evidence="1" id="KW-0449">Lipoprotein</keyword>
<keyword evidence="2" id="KW-1185">Reference proteome</keyword>
<dbReference type="Proteomes" id="UP000583387">
    <property type="component" value="Unassembled WGS sequence"/>
</dbReference>
<dbReference type="Pfam" id="PF05573">
    <property type="entry name" value="NosL"/>
    <property type="match status" value="1"/>
</dbReference>
<name>A0A7U7EMG7_9GAMM</name>
<comment type="caution">
    <text evidence="1">The sequence shown here is derived from an EMBL/GenBank/DDBJ whole genome shotgun (WGS) entry which is preliminary data.</text>
</comment>
<dbReference type="InterPro" id="IPR008719">
    <property type="entry name" value="N2O_reductase_NosL"/>
</dbReference>
<accession>A0A7U7EMG7</accession>
<dbReference type="RefSeq" id="WP_187670501.1">
    <property type="nucleotide sequence ID" value="NZ_CAJFCI010000030.1"/>
</dbReference>
<organism evidence="1 2">
    <name type="scientific">Zestomonas carbonaria</name>
    <dbReference type="NCBI Taxonomy" id="2762745"/>
    <lineage>
        <taxon>Bacteria</taxon>
        <taxon>Pseudomonadati</taxon>
        <taxon>Pseudomonadota</taxon>
        <taxon>Gammaproteobacteria</taxon>
        <taxon>Pseudomonadales</taxon>
        <taxon>Pseudomonadaceae</taxon>
        <taxon>Zestomonas</taxon>
    </lineage>
</organism>
<gene>
    <name evidence="1" type="primary">nosL</name>
    <name evidence="1" type="ORF">PSEWESI4_01423</name>
</gene>
<reference evidence="1 2" key="1">
    <citation type="submission" date="2020-08" db="EMBL/GenBank/DDBJ databases">
        <authorList>
            <person name="Criscuolo A."/>
        </authorList>
    </citation>
    <scope>NUCLEOTIDE SEQUENCE [LARGE SCALE GENOMIC DNA]</scope>
    <source>
        <strain evidence="1">CIP111764</strain>
    </source>
</reference>